<dbReference type="Pfam" id="PF05154">
    <property type="entry name" value="TM2"/>
    <property type="match status" value="1"/>
</dbReference>
<keyword evidence="3" id="KW-0732">Signal</keyword>
<feature type="domain" description="GYF" evidence="8">
    <location>
        <begin position="12"/>
        <end position="60"/>
    </location>
</feature>
<accession>A0A967AYS0</accession>
<evidence type="ECO:0000256" key="3">
    <source>
        <dbReference type="ARBA" id="ARBA00022729"/>
    </source>
</evidence>
<dbReference type="InterPro" id="IPR050932">
    <property type="entry name" value="TM2D1-3-like"/>
</dbReference>
<dbReference type="InterPro" id="IPR025640">
    <property type="entry name" value="GYF_2"/>
</dbReference>
<organism evidence="9 10">
    <name type="scientific">Metallococcus carri</name>
    <dbReference type="NCBI Taxonomy" id="1656884"/>
    <lineage>
        <taxon>Bacteria</taxon>
        <taxon>Bacillati</taxon>
        <taxon>Actinomycetota</taxon>
        <taxon>Actinomycetes</taxon>
        <taxon>Micrococcales</taxon>
        <taxon>Dermacoccaceae</taxon>
        <taxon>Metallococcus</taxon>
    </lineage>
</organism>
<dbReference type="InterPro" id="IPR007829">
    <property type="entry name" value="TM2"/>
</dbReference>
<evidence type="ECO:0000256" key="6">
    <source>
        <dbReference type="ARBA" id="ARBA00023180"/>
    </source>
</evidence>
<gene>
    <name evidence="9" type="ORF">G9U51_07045</name>
</gene>
<evidence type="ECO:0000256" key="2">
    <source>
        <dbReference type="ARBA" id="ARBA00022692"/>
    </source>
</evidence>
<dbReference type="EMBL" id="JAAOIV010000004">
    <property type="protein sequence ID" value="NHN55536.1"/>
    <property type="molecule type" value="Genomic_DNA"/>
</dbReference>
<feature type="domain" description="TM2" evidence="7">
    <location>
        <begin position="63"/>
        <end position="111"/>
    </location>
</feature>
<comment type="subcellular location">
    <subcellularLocation>
        <location evidence="1">Membrane</location>
        <topology evidence="1">Multi-pass membrane protein</topology>
    </subcellularLocation>
</comment>
<evidence type="ECO:0000313" key="9">
    <source>
        <dbReference type="EMBL" id="NHN55536.1"/>
    </source>
</evidence>
<protein>
    <submittedName>
        <fullName evidence="9">TM2 domain-containing protein</fullName>
    </submittedName>
</protein>
<keyword evidence="10" id="KW-1185">Reference proteome</keyword>
<reference evidence="9" key="1">
    <citation type="submission" date="2020-03" db="EMBL/GenBank/DDBJ databases">
        <title>Draft sequencing of Calidifontibacter sp. DB0510.</title>
        <authorList>
            <person name="Kim D.-U."/>
        </authorList>
    </citation>
    <scope>NUCLEOTIDE SEQUENCE</scope>
    <source>
        <strain evidence="9">DB0510</strain>
    </source>
</reference>
<dbReference type="PANTHER" id="PTHR21016">
    <property type="entry name" value="BETA-AMYLOID BINDING PROTEIN-RELATED"/>
    <property type="match status" value="1"/>
</dbReference>
<dbReference type="Pfam" id="PF14237">
    <property type="entry name" value="GYF_2"/>
    <property type="match status" value="1"/>
</dbReference>
<evidence type="ECO:0000256" key="5">
    <source>
        <dbReference type="ARBA" id="ARBA00023136"/>
    </source>
</evidence>
<proteinExistence type="predicted"/>
<keyword evidence="6" id="KW-0325">Glycoprotein</keyword>
<name>A0A967AYS0_9MICO</name>
<evidence type="ECO:0000256" key="1">
    <source>
        <dbReference type="ARBA" id="ARBA00004141"/>
    </source>
</evidence>
<dbReference type="AlphaFoldDB" id="A0A967AYS0"/>
<evidence type="ECO:0000259" key="8">
    <source>
        <dbReference type="Pfam" id="PF14237"/>
    </source>
</evidence>
<keyword evidence="5" id="KW-0472">Membrane</keyword>
<dbReference type="GO" id="GO:0016020">
    <property type="term" value="C:membrane"/>
    <property type="evidence" value="ECO:0007669"/>
    <property type="project" value="UniProtKB-SubCell"/>
</dbReference>
<evidence type="ECO:0000256" key="4">
    <source>
        <dbReference type="ARBA" id="ARBA00022989"/>
    </source>
</evidence>
<keyword evidence="4" id="KW-1133">Transmembrane helix</keyword>
<sequence>MQQPGPFNDQFFVSVMGREQGPIDYGQLQMMAQSKALAPETFVRSASGGTPFPAKQIPGLFSDKEWVTALLLSVFLGTFGVDRFYLGQTGLGIAKLLTLGGCGIWHIIDVILIAMRNITDSEGRQLS</sequence>
<evidence type="ECO:0000259" key="7">
    <source>
        <dbReference type="Pfam" id="PF05154"/>
    </source>
</evidence>
<evidence type="ECO:0000313" key="10">
    <source>
        <dbReference type="Proteomes" id="UP000744769"/>
    </source>
</evidence>
<dbReference type="PANTHER" id="PTHR21016:SF4">
    <property type="entry name" value="TM2 DOMAIN-CONTAINING PROTEIN 2"/>
    <property type="match status" value="1"/>
</dbReference>
<comment type="caution">
    <text evidence="9">The sequence shown here is derived from an EMBL/GenBank/DDBJ whole genome shotgun (WGS) entry which is preliminary data.</text>
</comment>
<keyword evidence="2" id="KW-0812">Transmembrane</keyword>
<dbReference type="Proteomes" id="UP000744769">
    <property type="component" value="Unassembled WGS sequence"/>
</dbReference>